<sequence>MNTIVTGKKMAMNLHSMAIDVRPFPEQTTLQSLITKINHQSLLELKLQIDNNHVADKILWTTDTSKESSPPSAEPFKCMRNDDSGFSSDDNMQSTIEKGNNLMIRSKSLRSALRSSSTKNFNTRKTVHFADSFGLDLVHQNFYEADDFSIELEKFGAKFSPLTTKIIKRPQNVMLSLVKCQERTDAEISHLTRIQSVCLQSVKFVDMNIIGTINVSNIAYEKQVYVRYSTDNWRTNIEAAGRYKNSVENGAIDKFTFIISLPIDFPIGATCEFCIRYVVKGTIYWDNNYGANYIIRAVENIPGEMKFKMNLTSKSFKPSDNAYSNNKIMETQSYTDFYYPNHFNSLPFSWQLTSRNNRRNDYMQIDKDSLFKYQLSHNTYRIIWIIFQWTLIS</sequence>
<keyword evidence="3" id="KW-1185">Reference proteome</keyword>
<dbReference type="GO" id="GO:0000164">
    <property type="term" value="C:protein phosphatase type 1 complex"/>
    <property type="evidence" value="ECO:0007669"/>
    <property type="project" value="TreeGrafter"/>
</dbReference>
<dbReference type="PANTHER" id="PTHR12307">
    <property type="entry name" value="PROTEIN PHOSPHATASE 1 REGULATORY SUBUNIT"/>
    <property type="match status" value="1"/>
</dbReference>
<dbReference type="GO" id="GO:2001069">
    <property type="term" value="F:glycogen binding"/>
    <property type="evidence" value="ECO:0007669"/>
    <property type="project" value="TreeGrafter"/>
</dbReference>
<organism evidence="2 3">
    <name type="scientific">Onchocerca flexuosa</name>
    <dbReference type="NCBI Taxonomy" id="387005"/>
    <lineage>
        <taxon>Eukaryota</taxon>
        <taxon>Metazoa</taxon>
        <taxon>Ecdysozoa</taxon>
        <taxon>Nematoda</taxon>
        <taxon>Chromadorea</taxon>
        <taxon>Rhabditida</taxon>
        <taxon>Spirurina</taxon>
        <taxon>Spiruromorpha</taxon>
        <taxon>Filarioidea</taxon>
        <taxon>Onchocercidae</taxon>
        <taxon>Onchocerca</taxon>
    </lineage>
</organism>
<dbReference type="GO" id="GO:0005979">
    <property type="term" value="P:regulation of glycogen biosynthetic process"/>
    <property type="evidence" value="ECO:0007669"/>
    <property type="project" value="TreeGrafter"/>
</dbReference>
<proteinExistence type="predicted"/>
<protein>
    <submittedName>
        <fullName evidence="2">Putative phosphatase regulatory subunit</fullName>
    </submittedName>
</protein>
<dbReference type="InterPro" id="IPR005036">
    <property type="entry name" value="CBM21_dom"/>
</dbReference>
<dbReference type="Pfam" id="PF03370">
    <property type="entry name" value="CBM_21"/>
    <property type="match status" value="1"/>
</dbReference>
<accession>A0A238C0I6</accession>
<evidence type="ECO:0000313" key="3">
    <source>
        <dbReference type="Proteomes" id="UP000242913"/>
    </source>
</evidence>
<gene>
    <name evidence="2" type="ORF">X798_02502</name>
</gene>
<evidence type="ECO:0000313" key="2">
    <source>
        <dbReference type="EMBL" id="OZC10458.1"/>
    </source>
</evidence>
<reference evidence="2 3" key="1">
    <citation type="submission" date="2015-12" db="EMBL/GenBank/DDBJ databases">
        <title>Draft genome of the nematode, Onchocerca flexuosa.</title>
        <authorList>
            <person name="Mitreva M."/>
        </authorList>
    </citation>
    <scope>NUCLEOTIDE SEQUENCE [LARGE SCALE GENOMIC DNA]</scope>
    <source>
        <strain evidence="2">Red Deer</strain>
    </source>
</reference>
<evidence type="ECO:0000259" key="1">
    <source>
        <dbReference type="PROSITE" id="PS51159"/>
    </source>
</evidence>
<dbReference type="InterPro" id="IPR038175">
    <property type="entry name" value="CBM21_dom_sf"/>
</dbReference>
<dbReference type="PROSITE" id="PS51159">
    <property type="entry name" value="CBM21"/>
    <property type="match status" value="1"/>
</dbReference>
<dbReference type="Proteomes" id="UP000242913">
    <property type="component" value="Unassembled WGS sequence"/>
</dbReference>
<feature type="domain" description="CBM21" evidence="1">
    <location>
        <begin position="189"/>
        <end position="296"/>
    </location>
</feature>
<name>A0A238C0I6_9BILA</name>
<dbReference type="GO" id="GO:0008157">
    <property type="term" value="F:protein phosphatase 1 binding"/>
    <property type="evidence" value="ECO:0007669"/>
    <property type="project" value="TreeGrafter"/>
</dbReference>
<dbReference type="Gene3D" id="2.60.40.2440">
    <property type="entry name" value="Carbohydrate binding type-21 domain"/>
    <property type="match status" value="1"/>
</dbReference>
<dbReference type="AlphaFoldDB" id="A0A238C0I6"/>
<dbReference type="PANTHER" id="PTHR12307:SF36">
    <property type="entry name" value="GLYCOGEN-BINDING SUBUNIT 76A"/>
    <property type="match status" value="1"/>
</dbReference>
<dbReference type="OrthoDB" id="1881at2759"/>
<dbReference type="EMBL" id="KZ269986">
    <property type="protein sequence ID" value="OZC10458.1"/>
    <property type="molecule type" value="Genomic_DNA"/>
</dbReference>
<dbReference type="InterPro" id="IPR050782">
    <property type="entry name" value="PP1_regulatory_subunit_3"/>
</dbReference>